<keyword evidence="2" id="KW-0732">Signal</keyword>
<keyword evidence="1" id="KW-1134">Transmembrane beta strand</keyword>
<dbReference type="Proteomes" id="UP001165488">
    <property type="component" value="Unassembled WGS sequence"/>
</dbReference>
<dbReference type="Pfam" id="PF07715">
    <property type="entry name" value="Plug"/>
    <property type="match status" value="1"/>
</dbReference>
<keyword evidence="1" id="KW-0998">Cell outer membrane</keyword>
<feature type="chain" id="PRO_5046741030" evidence="2">
    <location>
        <begin position="24"/>
        <end position="899"/>
    </location>
</feature>
<gene>
    <name evidence="4" type="ORF">MM236_18365</name>
</gene>
<dbReference type="Gene3D" id="2.60.40.1930">
    <property type="match status" value="1"/>
</dbReference>
<reference evidence="4" key="1">
    <citation type="submission" date="2022-03" db="EMBL/GenBank/DDBJ databases">
        <title>De novo assembled genomes of Belliella spp. (Cyclobacteriaceae) strains.</title>
        <authorList>
            <person name="Szabo A."/>
            <person name="Korponai K."/>
            <person name="Felfoldi T."/>
        </authorList>
    </citation>
    <scope>NUCLEOTIDE SEQUENCE</scope>
    <source>
        <strain evidence="4">DSM 107340</strain>
    </source>
</reference>
<dbReference type="InterPro" id="IPR012910">
    <property type="entry name" value="Plug_dom"/>
</dbReference>
<dbReference type="InterPro" id="IPR037066">
    <property type="entry name" value="Plug_dom_sf"/>
</dbReference>
<keyword evidence="5" id="KW-1185">Reference proteome</keyword>
<name>A0ABS9UTM2_9BACT</name>
<evidence type="ECO:0000259" key="3">
    <source>
        <dbReference type="Pfam" id="PF07715"/>
    </source>
</evidence>
<accession>A0ABS9UTM2</accession>
<dbReference type="InterPro" id="IPR039426">
    <property type="entry name" value="TonB-dep_rcpt-like"/>
</dbReference>
<comment type="subcellular location">
    <subcellularLocation>
        <location evidence="1">Cell outer membrane</location>
        <topology evidence="1">Multi-pass membrane protein</topology>
    </subcellularLocation>
</comment>
<evidence type="ECO:0000313" key="4">
    <source>
        <dbReference type="EMBL" id="MCH7399965.1"/>
    </source>
</evidence>
<evidence type="ECO:0000313" key="5">
    <source>
        <dbReference type="Proteomes" id="UP001165488"/>
    </source>
</evidence>
<dbReference type="EMBL" id="JAKZGS010000024">
    <property type="protein sequence ID" value="MCH7399965.1"/>
    <property type="molecule type" value="Genomic_DNA"/>
</dbReference>
<sequence length="899" mass="101336">MKRQIFKLGFLTLIAAFSLSIVSLNQKDSVKDRVVTFLNTLQEEFPVEKAYLHIDKSSYTLGETVWFSAYLTAGSTQVPSPLSKVLYVDFFGPNGKMIEQRKVNIEDGFGSGDFKFPDFGEEGIYSIKAYSAWMSNFGDEYFFHQEIEVFDGASNSFFPKVDFKIEGVKDGVVQYHIFLEASNGQGKFLGEENIEAKIIADKEELDFRNLQLNSRGEVSFNVSIPLKPFKSQVLELTFYENEDYSVNKILKIPYSFLLADIQFMPEGGYLVNGFKSNIAFKGVFPDGSPVELNGEVLESEEKITFTTLFGGMGKFELTPEPSKTYKVKVYDKTESAFQELELPKAIEEGLVVQVINKQELNYVTVFVQGNYQDEDLVLVSQTRGFINYMINGKLLNGIWGVRIPKEYLFSGINHVSILNSEGSPLLERLFFFHSPKNELPLMVSKKGELRERSEIELDIISSLGDSSSMGRFSISIVDEKQEETNSVFKKTILSELLLNSDLKGDVFQPGYYFQGQDEQRHEALDLVMMTNGWRRFIWDDMVKDNYPEINQLIERGLSINGTISDLEKRKKGVSGGKVNALIGQGEMIMSGEYTENGEFSFLELDFIGEKEVTISAEDSKLKNYVEIQIEPEKNYLNEVHPRFPTSLRFPEELLSSFQERNLMNRMFGDEQIVDLEGFEVKAQHLEAEEEKSRKTYGEGDVIIKPEDIGGSAAFSNIFEMIQGRVAGVRVSPSMMNPSITIRGIGSVTGGTQPLYLLDNMPVDANTLLSINPREVSSIDIFKDAASSAIFGSQGANGVIAVYTKRGPQGYMKEPGNLVVRVEGFSETKEFYHPKYDVITPENSIPDKRSTIYWNPNLTIDNSGKASIKYFNSDIAKKHLVIIEGIDSKGRIGRYEGILE</sequence>
<dbReference type="RefSeq" id="WP_241276460.1">
    <property type="nucleotide sequence ID" value="NZ_JAKZGS010000024.1"/>
</dbReference>
<comment type="similarity">
    <text evidence="1">Belongs to the TonB-dependent receptor family.</text>
</comment>
<dbReference type="SUPFAM" id="SSF56935">
    <property type="entry name" value="Porins"/>
    <property type="match status" value="1"/>
</dbReference>
<proteinExistence type="inferred from homology"/>
<keyword evidence="4" id="KW-0675">Receptor</keyword>
<keyword evidence="1" id="KW-0472">Membrane</keyword>
<dbReference type="Gene3D" id="2.170.130.10">
    <property type="entry name" value="TonB-dependent receptor, plug domain"/>
    <property type="match status" value="1"/>
</dbReference>
<dbReference type="PROSITE" id="PS52016">
    <property type="entry name" value="TONB_DEPENDENT_REC_3"/>
    <property type="match status" value="1"/>
</dbReference>
<keyword evidence="1" id="KW-0812">Transmembrane</keyword>
<evidence type="ECO:0000256" key="2">
    <source>
        <dbReference type="SAM" id="SignalP"/>
    </source>
</evidence>
<feature type="signal peptide" evidence="2">
    <location>
        <begin position="1"/>
        <end position="23"/>
    </location>
</feature>
<organism evidence="4 5">
    <name type="scientific">Belliella calami</name>
    <dbReference type="NCBI Taxonomy" id="2923436"/>
    <lineage>
        <taxon>Bacteria</taxon>
        <taxon>Pseudomonadati</taxon>
        <taxon>Bacteroidota</taxon>
        <taxon>Cytophagia</taxon>
        <taxon>Cytophagales</taxon>
        <taxon>Cyclobacteriaceae</taxon>
        <taxon>Belliella</taxon>
    </lineage>
</organism>
<keyword evidence="1" id="KW-0813">Transport</keyword>
<comment type="caution">
    <text evidence="4">The sequence shown here is derived from an EMBL/GenBank/DDBJ whole genome shotgun (WGS) entry which is preliminary data.</text>
</comment>
<feature type="domain" description="TonB-dependent receptor plug" evidence="3">
    <location>
        <begin position="702"/>
        <end position="798"/>
    </location>
</feature>
<evidence type="ECO:0000256" key="1">
    <source>
        <dbReference type="PROSITE-ProRule" id="PRU01360"/>
    </source>
</evidence>
<protein>
    <submittedName>
        <fullName evidence="4">TonB-dependent receptor plug domain-containing protein</fullName>
    </submittedName>
</protein>